<dbReference type="InterPro" id="IPR012349">
    <property type="entry name" value="Split_barrel_FMN-bd"/>
</dbReference>
<name>A0A5N6Y422_9EURO</name>
<evidence type="ECO:0000256" key="4">
    <source>
        <dbReference type="SAM" id="MobiDB-lite"/>
    </source>
</evidence>
<reference evidence="6" key="1">
    <citation type="submission" date="2019-04" db="EMBL/GenBank/DDBJ databases">
        <title>Friends and foes A comparative genomics study of 23 Aspergillus species from section Flavi.</title>
        <authorList>
            <consortium name="DOE Joint Genome Institute"/>
            <person name="Kjaerbolling I."/>
            <person name="Vesth T."/>
            <person name="Frisvad J.C."/>
            <person name="Nybo J.L."/>
            <person name="Theobald S."/>
            <person name="Kildgaard S."/>
            <person name="Isbrandt T."/>
            <person name="Kuo A."/>
            <person name="Sato A."/>
            <person name="Lyhne E.K."/>
            <person name="Kogle M.E."/>
            <person name="Wiebenga A."/>
            <person name="Kun R.S."/>
            <person name="Lubbers R.J."/>
            <person name="Makela M.R."/>
            <person name="Barry K."/>
            <person name="Chovatia M."/>
            <person name="Clum A."/>
            <person name="Daum C."/>
            <person name="Haridas S."/>
            <person name="He G."/>
            <person name="LaButti K."/>
            <person name="Lipzen A."/>
            <person name="Mondo S."/>
            <person name="Riley R."/>
            <person name="Salamov A."/>
            <person name="Simmons B.A."/>
            <person name="Magnuson J.K."/>
            <person name="Henrissat B."/>
            <person name="Mortensen U.H."/>
            <person name="Larsen T.O."/>
            <person name="Devries R.P."/>
            <person name="Grigoriev I.V."/>
            <person name="Machida M."/>
            <person name="Baker S.E."/>
            <person name="Andersen M.R."/>
        </authorList>
    </citation>
    <scope>NUCLEOTIDE SEQUENCE</scope>
    <source>
        <strain evidence="6">CBS 117612</strain>
    </source>
</reference>
<comment type="similarity">
    <text evidence="3">Belongs to the flavoredoxin family.</text>
</comment>
<gene>
    <name evidence="6" type="ORF">BDV24DRAFT_164665</name>
</gene>
<dbReference type="EMBL" id="ML737150">
    <property type="protein sequence ID" value="KAE8340215.1"/>
    <property type="molecule type" value="Genomic_DNA"/>
</dbReference>
<evidence type="ECO:0000256" key="2">
    <source>
        <dbReference type="ARBA" id="ARBA00022630"/>
    </source>
</evidence>
<evidence type="ECO:0000259" key="5">
    <source>
        <dbReference type="Pfam" id="PF01613"/>
    </source>
</evidence>
<dbReference type="SUPFAM" id="SSF50475">
    <property type="entry name" value="FMN-binding split barrel"/>
    <property type="match status" value="1"/>
</dbReference>
<feature type="compositionally biased region" description="Acidic residues" evidence="4">
    <location>
        <begin position="232"/>
        <end position="247"/>
    </location>
</feature>
<keyword evidence="2" id="KW-0285">Flavoprotein</keyword>
<dbReference type="OrthoDB" id="10250990at2759"/>
<accession>A0A5N6Y422</accession>
<dbReference type="Gene3D" id="2.30.110.10">
    <property type="entry name" value="Electron Transport, Fmn-binding Protein, Chain A"/>
    <property type="match status" value="1"/>
</dbReference>
<dbReference type="AlphaFoldDB" id="A0A5N6Y422"/>
<dbReference type="Pfam" id="PF01613">
    <property type="entry name" value="Flavin_Reduct"/>
    <property type="match status" value="1"/>
</dbReference>
<organism evidence="6">
    <name type="scientific">Aspergillus arachidicola</name>
    <dbReference type="NCBI Taxonomy" id="656916"/>
    <lineage>
        <taxon>Eukaryota</taxon>
        <taxon>Fungi</taxon>
        <taxon>Dikarya</taxon>
        <taxon>Ascomycota</taxon>
        <taxon>Pezizomycotina</taxon>
        <taxon>Eurotiomycetes</taxon>
        <taxon>Eurotiomycetidae</taxon>
        <taxon>Eurotiales</taxon>
        <taxon>Aspergillaceae</taxon>
        <taxon>Aspergillus</taxon>
        <taxon>Aspergillus subgen. Circumdati</taxon>
    </lineage>
</organism>
<sequence>MAQIPITPSQTISPPIFYWGTPVVLITTENEDGTSNIAPMSSAWWLGNRCMLGLGAISQTTINLIRTKQCVLNLASDNMAGPVNALARTTGAKEVLTAAEGTGYLYFKRMNGYQYVPDKFGHAGLTPTPSDLIRPPRIAECPAQMEAELKGVYEMMQDTEMKGLIALEVKVLRTHVHENIRMTGHANRIDPDKWNPLIMSFQELYGLQRKKTSESILAKINEEGYRPFSNPIEDEVSSLEEEETATE</sequence>
<feature type="region of interest" description="Disordered" evidence="4">
    <location>
        <begin position="224"/>
        <end position="247"/>
    </location>
</feature>
<dbReference type="PANTHER" id="PTHR43567">
    <property type="entry name" value="FLAVOREDOXIN-RELATED-RELATED"/>
    <property type="match status" value="1"/>
</dbReference>
<dbReference type="GO" id="GO:0010181">
    <property type="term" value="F:FMN binding"/>
    <property type="evidence" value="ECO:0007669"/>
    <property type="project" value="InterPro"/>
</dbReference>
<dbReference type="InterPro" id="IPR052174">
    <property type="entry name" value="Flavoredoxin"/>
</dbReference>
<protein>
    <recommendedName>
        <fullName evidence="5">Flavin reductase like domain-containing protein</fullName>
    </recommendedName>
</protein>
<proteinExistence type="inferred from homology"/>
<evidence type="ECO:0000256" key="1">
    <source>
        <dbReference type="ARBA" id="ARBA00001917"/>
    </source>
</evidence>
<dbReference type="PANTHER" id="PTHR43567:SF1">
    <property type="entry name" value="FLAVOREDOXIN"/>
    <property type="match status" value="1"/>
</dbReference>
<feature type="domain" description="Flavin reductase like" evidence="5">
    <location>
        <begin position="21"/>
        <end position="178"/>
    </location>
</feature>
<comment type="cofactor">
    <cofactor evidence="1">
        <name>FMN</name>
        <dbReference type="ChEBI" id="CHEBI:58210"/>
    </cofactor>
</comment>
<dbReference type="Proteomes" id="UP000325558">
    <property type="component" value="Unassembled WGS sequence"/>
</dbReference>
<evidence type="ECO:0000313" key="6">
    <source>
        <dbReference type="EMBL" id="KAE8340215.1"/>
    </source>
</evidence>
<evidence type="ECO:0000256" key="3">
    <source>
        <dbReference type="ARBA" id="ARBA00038054"/>
    </source>
</evidence>
<dbReference type="InterPro" id="IPR002563">
    <property type="entry name" value="Flavin_Rdtase-like_dom"/>
</dbReference>